<dbReference type="EMBL" id="CP036267">
    <property type="protein sequence ID" value="QDT31915.1"/>
    <property type="molecule type" value="Genomic_DNA"/>
</dbReference>
<protein>
    <recommendedName>
        <fullName evidence="4">DUF1579 domain-containing protein</fullName>
    </recommendedName>
</protein>
<feature type="chain" id="PRO_5021968877" description="DUF1579 domain-containing protein" evidence="1">
    <location>
        <begin position="23"/>
        <end position="118"/>
    </location>
</feature>
<dbReference type="InterPro" id="IPR011473">
    <property type="entry name" value="DUF1579"/>
</dbReference>
<name>A0A517QJY0_9PLAN</name>
<keyword evidence="1" id="KW-0732">Signal</keyword>
<reference evidence="2 3" key="1">
    <citation type="submission" date="2019-02" db="EMBL/GenBank/DDBJ databases">
        <title>Deep-cultivation of Planctomycetes and their phenomic and genomic characterization uncovers novel biology.</title>
        <authorList>
            <person name="Wiegand S."/>
            <person name="Jogler M."/>
            <person name="Boedeker C."/>
            <person name="Pinto D."/>
            <person name="Vollmers J."/>
            <person name="Rivas-Marin E."/>
            <person name="Kohn T."/>
            <person name="Peeters S.H."/>
            <person name="Heuer A."/>
            <person name="Rast P."/>
            <person name="Oberbeckmann S."/>
            <person name="Bunk B."/>
            <person name="Jeske O."/>
            <person name="Meyerdierks A."/>
            <person name="Storesund J.E."/>
            <person name="Kallscheuer N."/>
            <person name="Luecker S."/>
            <person name="Lage O.M."/>
            <person name="Pohl T."/>
            <person name="Merkel B.J."/>
            <person name="Hornburger P."/>
            <person name="Mueller R.-W."/>
            <person name="Bruemmer F."/>
            <person name="Labrenz M."/>
            <person name="Spormann A.M."/>
            <person name="Op den Camp H."/>
            <person name="Overmann J."/>
            <person name="Amann R."/>
            <person name="Jetten M.S.M."/>
            <person name="Mascher T."/>
            <person name="Medema M.H."/>
            <person name="Devos D.P."/>
            <person name="Kaster A.-K."/>
            <person name="Ovreas L."/>
            <person name="Rohde M."/>
            <person name="Galperin M.Y."/>
            <person name="Jogler C."/>
        </authorList>
    </citation>
    <scope>NUCLEOTIDE SEQUENCE [LARGE SCALE GENOMIC DNA]</scope>
    <source>
        <strain evidence="2 3">Mal48</strain>
    </source>
</reference>
<sequence precursor="true">MIMKMFAIPFALVVSMSAIDLAAQELNFPMPKKEHEWLDQFTGEWDSMSKSVATANYPAMQCSGTLKSRMVGGFWVLNEMTVDTGGLQVIGIQTIGYSEEKKKYVGTWIDSMTNHMWK</sequence>
<keyword evidence="3" id="KW-1185">Reference proteome</keyword>
<evidence type="ECO:0000256" key="1">
    <source>
        <dbReference type="SAM" id="SignalP"/>
    </source>
</evidence>
<dbReference type="AlphaFoldDB" id="A0A517QJY0"/>
<accession>A0A517QJY0</accession>
<evidence type="ECO:0000313" key="2">
    <source>
        <dbReference type="EMBL" id="QDT31915.1"/>
    </source>
</evidence>
<dbReference type="KEGG" id="tpol:Mal48_11530"/>
<gene>
    <name evidence="2" type="ORF">Mal48_11530</name>
</gene>
<feature type="signal peptide" evidence="1">
    <location>
        <begin position="1"/>
        <end position="22"/>
    </location>
</feature>
<dbReference type="Proteomes" id="UP000315724">
    <property type="component" value="Chromosome"/>
</dbReference>
<organism evidence="2 3">
    <name type="scientific">Thalassoglobus polymorphus</name>
    <dbReference type="NCBI Taxonomy" id="2527994"/>
    <lineage>
        <taxon>Bacteria</taxon>
        <taxon>Pseudomonadati</taxon>
        <taxon>Planctomycetota</taxon>
        <taxon>Planctomycetia</taxon>
        <taxon>Planctomycetales</taxon>
        <taxon>Planctomycetaceae</taxon>
        <taxon>Thalassoglobus</taxon>
    </lineage>
</organism>
<evidence type="ECO:0008006" key="4">
    <source>
        <dbReference type="Google" id="ProtNLM"/>
    </source>
</evidence>
<dbReference type="Pfam" id="PF07617">
    <property type="entry name" value="DUF1579"/>
    <property type="match status" value="1"/>
</dbReference>
<evidence type="ECO:0000313" key="3">
    <source>
        <dbReference type="Proteomes" id="UP000315724"/>
    </source>
</evidence>
<proteinExistence type="predicted"/>